<gene>
    <name evidence="2" type="ORF">DI628_02930</name>
</gene>
<feature type="chain" id="PRO_5026730463" evidence="1">
    <location>
        <begin position="24"/>
        <end position="217"/>
    </location>
</feature>
<keyword evidence="1" id="KW-0732">Signal</keyword>
<sequence>MNIKKLFVLGGLFLGTLVGFNIASATSDSAEACPSACAPKRTVACADGSTISGPDNYSTADLRSRCGGSKPQIEYSESTSKKSISVGLGLTSKTTVQQKQLPPVKRQNIALNTPYCNVGSGFITWSTPALEAFGMGTMCDSGFGGNNVKAVGSSQPVRDDNGCVLRVVRNSAKQLASGSCARAVMSAYVANGELFFVTRDGAHLRLTSKYTARKVRF</sequence>
<protein>
    <submittedName>
        <fullName evidence="2">Uncharacterized protein</fullName>
    </submittedName>
</protein>
<evidence type="ECO:0000256" key="1">
    <source>
        <dbReference type="SAM" id="SignalP"/>
    </source>
</evidence>
<feature type="signal peptide" evidence="1">
    <location>
        <begin position="1"/>
        <end position="23"/>
    </location>
</feature>
<dbReference type="Proteomes" id="UP000320948">
    <property type="component" value="Unassembled WGS sequence"/>
</dbReference>
<evidence type="ECO:0000313" key="3">
    <source>
        <dbReference type="Proteomes" id="UP000320948"/>
    </source>
</evidence>
<evidence type="ECO:0000313" key="2">
    <source>
        <dbReference type="EMBL" id="TKW61595.1"/>
    </source>
</evidence>
<organism evidence="2 3">
    <name type="scientific">Blastochloris viridis</name>
    <name type="common">Rhodopseudomonas viridis</name>
    <dbReference type="NCBI Taxonomy" id="1079"/>
    <lineage>
        <taxon>Bacteria</taxon>
        <taxon>Pseudomonadati</taxon>
        <taxon>Pseudomonadota</taxon>
        <taxon>Alphaproteobacteria</taxon>
        <taxon>Hyphomicrobiales</taxon>
        <taxon>Blastochloridaceae</taxon>
        <taxon>Blastochloris</taxon>
    </lineage>
</organism>
<dbReference type="AlphaFoldDB" id="A0A6N4RC58"/>
<reference evidence="2 3" key="1">
    <citation type="journal article" date="2017" name="Nat. Commun.">
        <title>In situ click chemistry generation of cyclooxygenase-2 inhibitors.</title>
        <authorList>
            <person name="Bhardwaj A."/>
            <person name="Kaur J."/>
            <person name="Wuest M."/>
            <person name="Wuest F."/>
        </authorList>
    </citation>
    <scope>NUCLEOTIDE SEQUENCE [LARGE SCALE GENOMIC DNA]</scope>
    <source>
        <strain evidence="2">S2_018_000_R2_106</strain>
    </source>
</reference>
<accession>A0A6N4RC58</accession>
<proteinExistence type="predicted"/>
<dbReference type="EMBL" id="VAFM01000001">
    <property type="protein sequence ID" value="TKW61595.1"/>
    <property type="molecule type" value="Genomic_DNA"/>
</dbReference>
<name>A0A6N4RC58_BLAVI</name>
<comment type="caution">
    <text evidence="2">The sequence shown here is derived from an EMBL/GenBank/DDBJ whole genome shotgun (WGS) entry which is preliminary data.</text>
</comment>